<feature type="transmembrane region" description="Helical" evidence="7">
    <location>
        <begin position="437"/>
        <end position="455"/>
    </location>
</feature>
<dbReference type="GO" id="GO:0016020">
    <property type="term" value="C:membrane"/>
    <property type="evidence" value="ECO:0007669"/>
    <property type="project" value="UniProtKB-SubCell"/>
</dbReference>
<dbReference type="GO" id="GO:0015990">
    <property type="term" value="P:electron transport coupled proton transport"/>
    <property type="evidence" value="ECO:0007669"/>
    <property type="project" value="TreeGrafter"/>
</dbReference>
<evidence type="ECO:0000256" key="6">
    <source>
        <dbReference type="RuleBase" id="RU000320"/>
    </source>
</evidence>
<feature type="transmembrane region" description="Helical" evidence="7">
    <location>
        <begin position="231"/>
        <end position="252"/>
    </location>
</feature>
<dbReference type="OrthoDB" id="9811718at2"/>
<evidence type="ECO:0000313" key="10">
    <source>
        <dbReference type="Proteomes" id="UP000266118"/>
    </source>
</evidence>
<proteinExistence type="inferred from homology"/>
<feature type="transmembrane region" description="Helical" evidence="7">
    <location>
        <begin position="258"/>
        <end position="278"/>
    </location>
</feature>
<comment type="subcellular location">
    <subcellularLocation>
        <location evidence="1">Endomembrane system</location>
        <topology evidence="1">Multi-pass membrane protein</topology>
    </subcellularLocation>
    <subcellularLocation>
        <location evidence="6">Membrane</location>
        <topology evidence="6">Multi-pass membrane protein</topology>
    </subcellularLocation>
</comment>
<dbReference type="AlphaFoldDB" id="A0A386HK98"/>
<dbReference type="PANTHER" id="PTHR43507:SF1">
    <property type="entry name" value="NADH-UBIQUINONE OXIDOREDUCTASE CHAIN 4"/>
    <property type="match status" value="1"/>
</dbReference>
<comment type="similarity">
    <text evidence="2">Belongs to the complex I subunit 4 family.</text>
</comment>
<dbReference type="NCBIfam" id="TIGR01972">
    <property type="entry name" value="NDH_I_M"/>
    <property type="match status" value="1"/>
</dbReference>
<feature type="transmembrane region" description="Helical" evidence="7">
    <location>
        <begin position="321"/>
        <end position="338"/>
    </location>
</feature>
<name>A0A386HK98_9BACT</name>
<dbReference type="PRINTS" id="PR01437">
    <property type="entry name" value="NUOXDRDTASE4"/>
</dbReference>
<dbReference type="GO" id="GO:0042773">
    <property type="term" value="P:ATP synthesis coupled electron transport"/>
    <property type="evidence" value="ECO:0007669"/>
    <property type="project" value="InterPro"/>
</dbReference>
<evidence type="ECO:0000256" key="3">
    <source>
        <dbReference type="ARBA" id="ARBA00022692"/>
    </source>
</evidence>
<accession>A0A386HK98</accession>
<feature type="transmembrane region" description="Helical" evidence="7">
    <location>
        <begin position="99"/>
        <end position="117"/>
    </location>
</feature>
<feature type="transmembrane region" description="Helical" evidence="7">
    <location>
        <begin position="70"/>
        <end position="87"/>
    </location>
</feature>
<dbReference type="InterPro" id="IPR001750">
    <property type="entry name" value="ND/Mrp_TM"/>
</dbReference>
<keyword evidence="9" id="KW-0560">Oxidoreductase</keyword>
<feature type="transmembrane region" description="Helical" evidence="7">
    <location>
        <begin position="359"/>
        <end position="381"/>
    </location>
</feature>
<organism evidence="9 10">
    <name type="scientific">Arachidicoccus soli</name>
    <dbReference type="NCBI Taxonomy" id="2341117"/>
    <lineage>
        <taxon>Bacteria</taxon>
        <taxon>Pseudomonadati</taxon>
        <taxon>Bacteroidota</taxon>
        <taxon>Chitinophagia</taxon>
        <taxon>Chitinophagales</taxon>
        <taxon>Chitinophagaceae</taxon>
        <taxon>Arachidicoccus</taxon>
    </lineage>
</organism>
<dbReference type="InterPro" id="IPR003918">
    <property type="entry name" value="NADH_UbQ_OxRdtase"/>
</dbReference>
<dbReference type="EC" id="1.6.5.-" evidence="9"/>
<dbReference type="GO" id="GO:0003954">
    <property type="term" value="F:NADH dehydrogenase activity"/>
    <property type="evidence" value="ECO:0007669"/>
    <property type="project" value="TreeGrafter"/>
</dbReference>
<dbReference type="GO" id="GO:0008137">
    <property type="term" value="F:NADH dehydrogenase (ubiquinone) activity"/>
    <property type="evidence" value="ECO:0007669"/>
    <property type="project" value="InterPro"/>
</dbReference>
<feature type="transmembrane region" description="Helical" evidence="7">
    <location>
        <begin position="393"/>
        <end position="416"/>
    </location>
</feature>
<evidence type="ECO:0000256" key="7">
    <source>
        <dbReference type="SAM" id="Phobius"/>
    </source>
</evidence>
<feature type="transmembrane region" description="Helical" evidence="7">
    <location>
        <begin position="198"/>
        <end position="219"/>
    </location>
</feature>
<dbReference type="EMBL" id="CP032489">
    <property type="protein sequence ID" value="AYD46145.1"/>
    <property type="molecule type" value="Genomic_DNA"/>
</dbReference>
<feature type="transmembrane region" description="Helical" evidence="7">
    <location>
        <begin position="28"/>
        <end position="50"/>
    </location>
</feature>
<evidence type="ECO:0000259" key="8">
    <source>
        <dbReference type="Pfam" id="PF00361"/>
    </source>
</evidence>
<sequence length="474" mass="52851">MIVLLILIPVIAGLLSFLIKNDRAAKNFSLNASVITFLVTLYVIATPGTVSFDAQWLPQLNSNFSLSMDGMAKMLCLLNALALPLIFSSSLGNKYSKPGNFYALMLLTQAGMMGVFLSADVLLFYFFWELALIPAYFVCSEYGGIRKIQATYKFFVYTFIGSLLMLIGLLYLYFINPEHSFAISSFYKIHLSATQQNIGFWLFFLAFAIKMPLFPLHTWQPDAYEQAPTPATMILSGVMVKMGVYATIRYVLPMFPQAVLHFNHIIIILAIIGILYASLVAIKQDDLKRLIAYSSIAHMCLMAAAIFTLQEVGLQGVMIQMLNHGIVVIGLWIVANAIEQQTGTRKFSELGGLAQRAPLLATMFLIMALANVSLPLTNSFIGEFLMFNGLFRYNIWAAVFACISIILVAIYTLGAMQKIFYGEVSSFTKDAKEAPMYVNYTLIFMALIIIFLGVYPQPILHLTQDTVQAVLHLK</sequence>
<feature type="domain" description="NADH:quinone oxidoreductase/Mrp antiporter transmembrane" evidence="8">
    <location>
        <begin position="118"/>
        <end position="404"/>
    </location>
</feature>
<dbReference type="KEGG" id="ark:D6B99_00040"/>
<keyword evidence="4 7" id="KW-1133">Transmembrane helix</keyword>
<feature type="transmembrane region" description="Helical" evidence="7">
    <location>
        <begin position="154"/>
        <end position="175"/>
    </location>
</feature>
<dbReference type="Proteomes" id="UP000266118">
    <property type="component" value="Chromosome"/>
</dbReference>
<dbReference type="GO" id="GO:0048039">
    <property type="term" value="F:ubiquinone binding"/>
    <property type="evidence" value="ECO:0007669"/>
    <property type="project" value="TreeGrafter"/>
</dbReference>
<evidence type="ECO:0000256" key="4">
    <source>
        <dbReference type="ARBA" id="ARBA00022989"/>
    </source>
</evidence>
<keyword evidence="10" id="KW-1185">Reference proteome</keyword>
<dbReference type="GO" id="GO:0012505">
    <property type="term" value="C:endomembrane system"/>
    <property type="evidence" value="ECO:0007669"/>
    <property type="project" value="UniProtKB-SubCell"/>
</dbReference>
<gene>
    <name evidence="9" type="ORF">D6B99_00040</name>
</gene>
<reference evidence="9 10" key="1">
    <citation type="submission" date="2018-09" db="EMBL/GenBank/DDBJ databases">
        <title>Arachidicoccus sp. nov., a bacterium isolated from soil.</title>
        <authorList>
            <person name="Weon H.-Y."/>
            <person name="Kwon S.-W."/>
            <person name="Lee S.A."/>
        </authorList>
    </citation>
    <scope>NUCLEOTIDE SEQUENCE [LARGE SCALE GENOMIC DNA]</scope>
    <source>
        <strain evidence="9 10">KIS59-12</strain>
    </source>
</reference>
<evidence type="ECO:0000313" key="9">
    <source>
        <dbReference type="EMBL" id="AYD46145.1"/>
    </source>
</evidence>
<evidence type="ECO:0000256" key="1">
    <source>
        <dbReference type="ARBA" id="ARBA00004127"/>
    </source>
</evidence>
<feature type="transmembrane region" description="Helical" evidence="7">
    <location>
        <begin position="6"/>
        <end position="21"/>
    </location>
</feature>
<protein>
    <submittedName>
        <fullName evidence="9">NADH-quinone oxidoreductase subunit M</fullName>
        <ecNumber evidence="9">1.6.5.-</ecNumber>
    </submittedName>
</protein>
<evidence type="ECO:0000256" key="2">
    <source>
        <dbReference type="ARBA" id="ARBA00009025"/>
    </source>
</evidence>
<dbReference type="RefSeq" id="WP_119983859.1">
    <property type="nucleotide sequence ID" value="NZ_CP032489.1"/>
</dbReference>
<dbReference type="InterPro" id="IPR010227">
    <property type="entry name" value="NADH_Q_OxRdtase_chainM/4"/>
</dbReference>
<dbReference type="PANTHER" id="PTHR43507">
    <property type="entry name" value="NADH-UBIQUINONE OXIDOREDUCTASE CHAIN 4"/>
    <property type="match status" value="1"/>
</dbReference>
<keyword evidence="5 7" id="KW-0472">Membrane</keyword>
<keyword evidence="3 6" id="KW-0812">Transmembrane</keyword>
<evidence type="ECO:0000256" key="5">
    <source>
        <dbReference type="ARBA" id="ARBA00023136"/>
    </source>
</evidence>
<dbReference type="Pfam" id="PF00361">
    <property type="entry name" value="Proton_antipo_M"/>
    <property type="match status" value="1"/>
</dbReference>